<protein>
    <recommendedName>
        <fullName evidence="2">HAT C-terminal dimerisation domain-containing protein</fullName>
    </recommendedName>
</protein>
<dbReference type="SUPFAM" id="SSF53098">
    <property type="entry name" value="Ribonuclease H-like"/>
    <property type="match status" value="1"/>
</dbReference>
<evidence type="ECO:0000259" key="2">
    <source>
        <dbReference type="Pfam" id="PF05699"/>
    </source>
</evidence>
<dbReference type="GO" id="GO:0046983">
    <property type="term" value="F:protein dimerization activity"/>
    <property type="evidence" value="ECO:0007669"/>
    <property type="project" value="InterPro"/>
</dbReference>
<dbReference type="AlphaFoldDB" id="A0AB34IJ67"/>
<reference evidence="3 4" key="1">
    <citation type="journal article" date="2024" name="Science">
        <title>Giant polyketide synthase enzymes in the biosynthesis of giant marine polyether toxins.</title>
        <authorList>
            <person name="Fallon T.R."/>
            <person name="Shende V.V."/>
            <person name="Wierzbicki I.H."/>
            <person name="Pendleton A.L."/>
            <person name="Watervoot N.F."/>
            <person name="Auber R.P."/>
            <person name="Gonzalez D.J."/>
            <person name="Wisecaver J.H."/>
            <person name="Moore B.S."/>
        </authorList>
    </citation>
    <scope>NUCLEOTIDE SEQUENCE [LARGE SCALE GENOMIC DNA]</scope>
    <source>
        <strain evidence="3 4">12B1</strain>
    </source>
</reference>
<feature type="compositionally biased region" description="Acidic residues" evidence="1">
    <location>
        <begin position="138"/>
        <end position="149"/>
    </location>
</feature>
<evidence type="ECO:0000313" key="4">
    <source>
        <dbReference type="Proteomes" id="UP001515480"/>
    </source>
</evidence>
<organism evidence="3 4">
    <name type="scientific">Prymnesium parvum</name>
    <name type="common">Toxic golden alga</name>
    <dbReference type="NCBI Taxonomy" id="97485"/>
    <lineage>
        <taxon>Eukaryota</taxon>
        <taxon>Haptista</taxon>
        <taxon>Haptophyta</taxon>
        <taxon>Prymnesiophyceae</taxon>
        <taxon>Prymnesiales</taxon>
        <taxon>Prymnesiaceae</taxon>
        <taxon>Prymnesium</taxon>
    </lineage>
</organism>
<keyword evidence="4" id="KW-1185">Reference proteome</keyword>
<dbReference type="InterPro" id="IPR012337">
    <property type="entry name" value="RNaseH-like_sf"/>
</dbReference>
<comment type="caution">
    <text evidence="3">The sequence shown here is derived from an EMBL/GenBank/DDBJ whole genome shotgun (WGS) entry which is preliminary data.</text>
</comment>
<name>A0AB34IJ67_PRYPA</name>
<dbReference type="Proteomes" id="UP001515480">
    <property type="component" value="Unassembled WGS sequence"/>
</dbReference>
<evidence type="ECO:0000256" key="1">
    <source>
        <dbReference type="SAM" id="MobiDB-lite"/>
    </source>
</evidence>
<accession>A0AB34IJ67</accession>
<gene>
    <name evidence="3" type="ORF">AB1Y20_013649</name>
</gene>
<feature type="region of interest" description="Disordered" evidence="1">
    <location>
        <begin position="122"/>
        <end position="149"/>
    </location>
</feature>
<evidence type="ECO:0000313" key="3">
    <source>
        <dbReference type="EMBL" id="KAL1499138.1"/>
    </source>
</evidence>
<dbReference type="Pfam" id="PF05699">
    <property type="entry name" value="Dimer_Tnp_hAT"/>
    <property type="match status" value="1"/>
</dbReference>
<proteinExistence type="predicted"/>
<sequence>MHFHQPDEHEKLEREFAYYKQGKSPFISESAKLNAKVLDGYEWWELYGQTLPVLQGTAQRVLAQVSSAFAAERNWSIYGQVRNDKRCRLDAARADARVYCHEALQMHEKLLTPVTDKYYDLSDSDESDGDSVGADRVPEDEVAVEELMR</sequence>
<feature type="domain" description="HAT C-terminal dimerisation" evidence="2">
    <location>
        <begin position="38"/>
        <end position="101"/>
    </location>
</feature>
<dbReference type="InterPro" id="IPR008906">
    <property type="entry name" value="HATC_C_dom"/>
</dbReference>
<dbReference type="EMBL" id="JBGBPQ010000026">
    <property type="protein sequence ID" value="KAL1499138.1"/>
    <property type="molecule type" value="Genomic_DNA"/>
</dbReference>